<dbReference type="SUPFAM" id="SSF56112">
    <property type="entry name" value="Protein kinase-like (PK-like)"/>
    <property type="match status" value="1"/>
</dbReference>
<dbReference type="EMBL" id="JAZBJZ010000005">
    <property type="protein sequence ID" value="MEE3715595.1"/>
    <property type="molecule type" value="Genomic_DNA"/>
</dbReference>
<proteinExistence type="inferred from homology"/>
<comment type="caution">
    <text evidence="2">The sequence shown here is derived from an EMBL/GenBank/DDBJ whole genome shotgun (WGS) entry which is preliminary data.</text>
</comment>
<evidence type="ECO:0000256" key="1">
    <source>
        <dbReference type="PIRNR" id="PIRNR006221"/>
    </source>
</evidence>
<organism evidence="2 3">
    <name type="scientific">Tumidithrix elongata BACA0141</name>
    <dbReference type="NCBI Taxonomy" id="2716417"/>
    <lineage>
        <taxon>Bacteria</taxon>
        <taxon>Bacillati</taxon>
        <taxon>Cyanobacteriota</taxon>
        <taxon>Cyanophyceae</taxon>
        <taxon>Pseudanabaenales</taxon>
        <taxon>Pseudanabaenaceae</taxon>
        <taxon>Tumidithrix</taxon>
        <taxon>Tumidithrix elongata</taxon>
    </lineage>
</organism>
<dbReference type="Gene3D" id="3.30.200.20">
    <property type="entry name" value="Phosphorylase Kinase, domain 1"/>
    <property type="match status" value="1"/>
</dbReference>
<dbReference type="InterPro" id="IPR016477">
    <property type="entry name" value="Fructo-/Ketosamine-3-kinase"/>
</dbReference>
<dbReference type="Pfam" id="PF03881">
    <property type="entry name" value="Fructosamin_kin"/>
    <property type="match status" value="1"/>
</dbReference>
<dbReference type="RefSeq" id="WP_330482019.1">
    <property type="nucleotide sequence ID" value="NZ_JAZBJZ010000005.1"/>
</dbReference>
<dbReference type="PIRSF" id="PIRSF006221">
    <property type="entry name" value="Ketosamine-3-kinase"/>
    <property type="match status" value="1"/>
</dbReference>
<dbReference type="InterPro" id="IPR011009">
    <property type="entry name" value="Kinase-like_dom_sf"/>
</dbReference>
<keyword evidence="1" id="KW-0808">Transferase</keyword>
<evidence type="ECO:0000313" key="3">
    <source>
        <dbReference type="Proteomes" id="UP001333818"/>
    </source>
</evidence>
<dbReference type="GO" id="GO:0016301">
    <property type="term" value="F:kinase activity"/>
    <property type="evidence" value="ECO:0007669"/>
    <property type="project" value="UniProtKB-UniRule"/>
</dbReference>
<name>A0AAW9PQC8_9CYAN</name>
<dbReference type="Gene3D" id="3.90.1200.10">
    <property type="match status" value="1"/>
</dbReference>
<dbReference type="PANTHER" id="PTHR12149:SF8">
    <property type="entry name" value="PROTEIN-RIBULOSAMINE 3-KINASE"/>
    <property type="match status" value="1"/>
</dbReference>
<keyword evidence="3" id="KW-1185">Reference proteome</keyword>
<gene>
    <name evidence="2" type="ORF">V2H45_02420</name>
</gene>
<protein>
    <submittedName>
        <fullName evidence="2">Fructosamine kinase family protein</fullName>
    </submittedName>
</protein>
<comment type="similarity">
    <text evidence="1">Belongs to the fructosamine kinase family.</text>
</comment>
<keyword evidence="1 2" id="KW-0418">Kinase</keyword>
<dbReference type="PANTHER" id="PTHR12149">
    <property type="entry name" value="FRUCTOSAMINE 3 KINASE-RELATED PROTEIN"/>
    <property type="match status" value="1"/>
</dbReference>
<evidence type="ECO:0000313" key="2">
    <source>
        <dbReference type="EMBL" id="MEE3715595.1"/>
    </source>
</evidence>
<reference evidence="2" key="1">
    <citation type="submission" date="2024-01" db="EMBL/GenBank/DDBJ databases">
        <title>Bank of Algae and Cyanobacteria of the Azores (BACA) strain genomes.</title>
        <authorList>
            <person name="Luz R."/>
            <person name="Cordeiro R."/>
            <person name="Fonseca A."/>
            <person name="Goncalves V."/>
        </authorList>
    </citation>
    <scope>NUCLEOTIDE SEQUENCE</scope>
    <source>
        <strain evidence="2">BACA0141</strain>
    </source>
</reference>
<accession>A0AAW9PQC8</accession>
<dbReference type="Proteomes" id="UP001333818">
    <property type="component" value="Unassembled WGS sequence"/>
</dbReference>
<sequence>MWAEIAEQISQATKEKFSVEHRQPLGGGSINQAVCLIDRDRKFFVKTNAAAKVAMFEAEAIGLQQMYDTQTIRIPRPICWGVAGNSAYIAMEWIAFGGQQDWDLLARKLAAMHRITSTQGFGWQQQNTIGSTPQINTWTSDWVAFWLEHRLGYQLQLAKRRGFSCRIPDRQIFDAVPPLFENYQPQPSMVHGDLWGGNVAFAQGEPVIFDPALYFGDREVDLAMTELFGGFPSQFYQSYDRAFPLDAGYKQRKTLYNLYHILNHFNLFGGGYGQQASQTIEQICR</sequence>
<dbReference type="AlphaFoldDB" id="A0AAW9PQC8"/>